<dbReference type="AlphaFoldDB" id="A0A821LLI0"/>
<reference evidence="1" key="1">
    <citation type="submission" date="2021-02" db="EMBL/GenBank/DDBJ databases">
        <authorList>
            <person name="Nowell W R."/>
        </authorList>
    </citation>
    <scope>NUCLEOTIDE SEQUENCE</scope>
</reference>
<dbReference type="EMBL" id="CAJOBG010114369">
    <property type="protein sequence ID" value="CAF4752913.1"/>
    <property type="molecule type" value="Genomic_DNA"/>
</dbReference>
<evidence type="ECO:0000313" key="1">
    <source>
        <dbReference type="EMBL" id="CAF4752913.1"/>
    </source>
</evidence>
<feature type="non-terminal residue" evidence="1">
    <location>
        <position position="1"/>
    </location>
</feature>
<comment type="caution">
    <text evidence="1">The sequence shown here is derived from an EMBL/GenBank/DDBJ whole genome shotgun (WGS) entry which is preliminary data.</text>
</comment>
<gene>
    <name evidence="1" type="ORF">OVN521_LOCUS50215</name>
</gene>
<name>A0A821LLI0_9BILA</name>
<dbReference type="Proteomes" id="UP000663866">
    <property type="component" value="Unassembled WGS sequence"/>
</dbReference>
<keyword evidence="2" id="KW-1185">Reference proteome</keyword>
<accession>A0A821LLI0</accession>
<sequence>MAKHQLLKSLRKNSEVKISNELKPEQDPI</sequence>
<organism evidence="1 2">
    <name type="scientific">Rotaria magnacalcarata</name>
    <dbReference type="NCBI Taxonomy" id="392030"/>
    <lineage>
        <taxon>Eukaryota</taxon>
        <taxon>Metazoa</taxon>
        <taxon>Spiralia</taxon>
        <taxon>Gnathifera</taxon>
        <taxon>Rotifera</taxon>
        <taxon>Eurotatoria</taxon>
        <taxon>Bdelloidea</taxon>
        <taxon>Philodinida</taxon>
        <taxon>Philodinidae</taxon>
        <taxon>Rotaria</taxon>
    </lineage>
</organism>
<protein>
    <submittedName>
        <fullName evidence="1">Uncharacterized protein</fullName>
    </submittedName>
</protein>
<proteinExistence type="predicted"/>
<evidence type="ECO:0000313" key="2">
    <source>
        <dbReference type="Proteomes" id="UP000663866"/>
    </source>
</evidence>